<protein>
    <recommendedName>
        <fullName evidence="4">Large ribosomal subunit protein uL5c</fullName>
    </recommendedName>
    <alternativeName>
        <fullName evidence="5">50S ribosomal protein L5, chloroplastic</fullName>
    </alternativeName>
</protein>
<dbReference type="Gramene" id="OGLUM03G01940.1">
    <property type="protein sequence ID" value="OGLUM03G01940.1"/>
    <property type="gene ID" value="OGLUM03G01940"/>
</dbReference>
<dbReference type="Pfam" id="PF00673">
    <property type="entry name" value="Ribosomal_L5_C"/>
    <property type="match status" value="1"/>
</dbReference>
<dbReference type="HAMAP" id="MF_01333_B">
    <property type="entry name" value="Ribosomal_uL5_B"/>
    <property type="match status" value="1"/>
</dbReference>
<dbReference type="PANTHER" id="PTHR11994">
    <property type="entry name" value="60S RIBOSOMAL PROTEIN L11-RELATED"/>
    <property type="match status" value="1"/>
</dbReference>
<evidence type="ECO:0000256" key="3">
    <source>
        <dbReference type="ARBA" id="ARBA00023274"/>
    </source>
</evidence>
<dbReference type="Proteomes" id="UP000026961">
    <property type="component" value="Chromosome 3"/>
</dbReference>
<dbReference type="FunFam" id="3.30.1440.10:FF:000001">
    <property type="entry name" value="50S ribosomal protein L5"/>
    <property type="match status" value="1"/>
</dbReference>
<dbReference type="GO" id="GO:1990904">
    <property type="term" value="C:ribonucleoprotein complex"/>
    <property type="evidence" value="ECO:0007669"/>
    <property type="project" value="UniProtKB-KW"/>
</dbReference>
<comment type="similarity">
    <text evidence="1">Belongs to the universal ribosomal protein uL5 family.</text>
</comment>
<dbReference type="InterPro" id="IPR002132">
    <property type="entry name" value="Ribosomal_uL5"/>
</dbReference>
<dbReference type="Gene3D" id="3.30.1440.10">
    <property type="match status" value="1"/>
</dbReference>
<dbReference type="GO" id="GO:0003735">
    <property type="term" value="F:structural constituent of ribosome"/>
    <property type="evidence" value="ECO:0007669"/>
    <property type="project" value="InterPro"/>
</dbReference>
<keyword evidence="10" id="KW-1185">Reference proteome</keyword>
<feature type="compositionally biased region" description="Polar residues" evidence="6">
    <location>
        <begin position="17"/>
        <end position="29"/>
    </location>
</feature>
<feature type="domain" description="Large ribosomal subunit protein uL5 N-terminal" evidence="7">
    <location>
        <begin position="151"/>
        <end position="207"/>
    </location>
</feature>
<dbReference type="InterPro" id="IPR020929">
    <property type="entry name" value="Ribosomal_uL5_CS"/>
</dbReference>
<accession>A0A0D9Z1G3</accession>
<dbReference type="HOGENOM" id="CLU_061015_0_0_1"/>
<dbReference type="AlphaFoldDB" id="A0A0D9Z1G3"/>
<evidence type="ECO:0000256" key="2">
    <source>
        <dbReference type="ARBA" id="ARBA00022980"/>
    </source>
</evidence>
<evidence type="ECO:0000256" key="1">
    <source>
        <dbReference type="ARBA" id="ARBA00008553"/>
    </source>
</evidence>
<dbReference type="SUPFAM" id="SSF55282">
    <property type="entry name" value="RL5-like"/>
    <property type="match status" value="1"/>
</dbReference>
<evidence type="ECO:0000259" key="7">
    <source>
        <dbReference type="Pfam" id="PF00281"/>
    </source>
</evidence>
<evidence type="ECO:0000259" key="8">
    <source>
        <dbReference type="Pfam" id="PF00673"/>
    </source>
</evidence>
<reference evidence="9" key="2">
    <citation type="submission" date="2018-05" db="EMBL/GenBank/DDBJ databases">
        <title>OgluRS3 (Oryza glumaepatula Reference Sequence Version 3).</title>
        <authorList>
            <person name="Zhang J."/>
            <person name="Kudrna D."/>
            <person name="Lee S."/>
            <person name="Talag J."/>
            <person name="Welchert J."/>
            <person name="Wing R.A."/>
        </authorList>
    </citation>
    <scope>NUCLEOTIDE SEQUENCE [LARGE SCALE GENOMIC DNA]</scope>
</reference>
<evidence type="ECO:0000313" key="9">
    <source>
        <dbReference type="EnsemblPlants" id="OGLUM03G01940.1"/>
    </source>
</evidence>
<name>A0A0D9Z1G3_9ORYZ</name>
<dbReference type="STRING" id="40148.A0A0D9Z1G3"/>
<dbReference type="InterPro" id="IPR031309">
    <property type="entry name" value="Ribosomal_uL5_C"/>
</dbReference>
<dbReference type="EnsemblPlants" id="OGLUM03G01940.1">
    <property type="protein sequence ID" value="OGLUM03G01940.1"/>
    <property type="gene ID" value="OGLUM03G01940"/>
</dbReference>
<feature type="compositionally biased region" description="Low complexity" evidence="6">
    <location>
        <begin position="94"/>
        <end position="103"/>
    </location>
</feature>
<evidence type="ECO:0000256" key="6">
    <source>
        <dbReference type="SAM" id="MobiDB-lite"/>
    </source>
</evidence>
<dbReference type="Pfam" id="PF00281">
    <property type="entry name" value="Ribosomal_L5"/>
    <property type="match status" value="1"/>
</dbReference>
<dbReference type="InterPro" id="IPR020930">
    <property type="entry name" value="Ribosomal_uL5_bac-type"/>
</dbReference>
<dbReference type="InterPro" id="IPR031310">
    <property type="entry name" value="Ribosomal_uL5_N"/>
</dbReference>
<feature type="region of interest" description="Disordered" evidence="6">
    <location>
        <begin position="1"/>
        <end position="29"/>
    </location>
</feature>
<dbReference type="NCBIfam" id="NF000585">
    <property type="entry name" value="PRK00010.1"/>
    <property type="match status" value="1"/>
</dbReference>
<feature type="domain" description="Large ribosomal subunit protein uL5 C-terminal" evidence="8">
    <location>
        <begin position="212"/>
        <end position="304"/>
    </location>
</feature>
<evidence type="ECO:0000256" key="5">
    <source>
        <dbReference type="ARBA" id="ARBA00035391"/>
    </source>
</evidence>
<feature type="compositionally biased region" description="Pro residues" evidence="6">
    <location>
        <begin position="104"/>
        <end position="113"/>
    </location>
</feature>
<keyword evidence="2" id="KW-0689">Ribosomal protein</keyword>
<evidence type="ECO:0000313" key="10">
    <source>
        <dbReference type="Proteomes" id="UP000026961"/>
    </source>
</evidence>
<proteinExistence type="inferred from homology"/>
<evidence type="ECO:0000256" key="4">
    <source>
        <dbReference type="ARBA" id="ARBA00035210"/>
    </source>
</evidence>
<dbReference type="GO" id="GO:0006412">
    <property type="term" value="P:translation"/>
    <property type="evidence" value="ECO:0007669"/>
    <property type="project" value="InterPro"/>
</dbReference>
<dbReference type="GO" id="GO:0005840">
    <property type="term" value="C:ribosome"/>
    <property type="evidence" value="ECO:0007669"/>
    <property type="project" value="UniProtKB-KW"/>
</dbReference>
<feature type="region of interest" description="Disordered" evidence="6">
    <location>
        <begin position="93"/>
        <end position="115"/>
    </location>
</feature>
<organism evidence="9">
    <name type="scientific">Oryza glumipatula</name>
    <dbReference type="NCBI Taxonomy" id="40148"/>
    <lineage>
        <taxon>Eukaryota</taxon>
        <taxon>Viridiplantae</taxon>
        <taxon>Streptophyta</taxon>
        <taxon>Embryophyta</taxon>
        <taxon>Tracheophyta</taxon>
        <taxon>Spermatophyta</taxon>
        <taxon>Magnoliopsida</taxon>
        <taxon>Liliopsida</taxon>
        <taxon>Poales</taxon>
        <taxon>Poaceae</taxon>
        <taxon>BOP clade</taxon>
        <taxon>Oryzoideae</taxon>
        <taxon>Oryzeae</taxon>
        <taxon>Oryzinae</taxon>
        <taxon>Oryza</taxon>
    </lineage>
</organism>
<dbReference type="InterPro" id="IPR022803">
    <property type="entry name" value="Ribosomal_uL5_dom_sf"/>
</dbReference>
<reference evidence="9" key="1">
    <citation type="submission" date="2015-04" db="UniProtKB">
        <authorList>
            <consortium name="EnsemblPlants"/>
        </authorList>
    </citation>
    <scope>IDENTIFICATION</scope>
</reference>
<dbReference type="eggNOG" id="KOG0398">
    <property type="taxonomic scope" value="Eukaryota"/>
</dbReference>
<sequence>MSNSLMGRTMTRKPTCDTGQQRQPATANSPYPVIHPWHKAPSSAPTSVSAHAPMAATAVTLPSSPAPFPVTTTASSSRNVRLLLRSPPPRRALRVAASAAADAPPKPAPPPTSPSGIVLVDPTEAQKVHRLKAVYDQKVVPLITEEFGYTNVHQVPKVEKIVVNCGLGAEAGNSKGLESAMKDLAMITGQWPVKTKAKKSVASFKIREGNTIGIAVTLRGRVMFNFLDRLINLGLPRTMDFLGVNPNSFDGHGNFTIGLRDQGVFPEIPYEVGGKKNGMDVCIVTTAKTDNEALRLLTLLGMPFAEHIKSSVVIRKKRLKRHHFMSKGRGRRSFADEHS</sequence>
<dbReference type="PROSITE" id="PS00358">
    <property type="entry name" value="RIBOSOMAL_L5"/>
    <property type="match status" value="1"/>
</dbReference>
<keyword evidence="3" id="KW-0687">Ribonucleoprotein</keyword>